<keyword evidence="2" id="KW-1185">Reference proteome</keyword>
<dbReference type="RefSeq" id="WP_047760194.1">
    <property type="nucleotide sequence ID" value="NZ_CP091510.1"/>
</dbReference>
<dbReference type="Proteomes" id="UP000036027">
    <property type="component" value="Unassembled WGS sequence"/>
</dbReference>
<evidence type="ECO:0000313" key="1">
    <source>
        <dbReference type="EMBL" id="KLT73694.1"/>
    </source>
</evidence>
<name>A0A0J0YUB7_9NEIS</name>
<dbReference type="PATRIC" id="fig|1470200.3.peg.1152"/>
<dbReference type="STRING" id="1470200.PL75_01750"/>
<sequence>MAEIQERQNQRIIDFAEANFSKATHEYGRHDLAGRYANKQGEKIDPSRFKAMPNNKEIFIYEGLEYPVLCDKIRYYEEKVFKKRLLGKVDILVLKIMQS</sequence>
<protein>
    <submittedName>
        <fullName evidence="1">Uncharacterized protein</fullName>
    </submittedName>
</protein>
<accession>A0A0J0YUB7</accession>
<dbReference type="AlphaFoldDB" id="A0A0J0YUB7"/>
<proteinExistence type="predicted"/>
<evidence type="ECO:0000313" key="2">
    <source>
        <dbReference type="Proteomes" id="UP000036027"/>
    </source>
</evidence>
<dbReference type="EMBL" id="JTDO01000002">
    <property type="protein sequence ID" value="KLT73694.1"/>
    <property type="molecule type" value="Genomic_DNA"/>
</dbReference>
<organism evidence="1 2">
    <name type="scientific">Neisseria arctica</name>
    <dbReference type="NCBI Taxonomy" id="1470200"/>
    <lineage>
        <taxon>Bacteria</taxon>
        <taxon>Pseudomonadati</taxon>
        <taxon>Pseudomonadota</taxon>
        <taxon>Betaproteobacteria</taxon>
        <taxon>Neisseriales</taxon>
        <taxon>Neisseriaceae</taxon>
        <taxon>Neisseria</taxon>
    </lineage>
</organism>
<reference evidence="1 2" key="1">
    <citation type="submission" date="2014-11" db="EMBL/GenBank/DDBJ databases">
        <title>Genome of a novel goose pathogen.</title>
        <authorList>
            <person name="Hansen C.M."/>
            <person name="Hueffer K."/>
            <person name="Choi S.C."/>
        </authorList>
    </citation>
    <scope>NUCLEOTIDE SEQUENCE [LARGE SCALE GENOMIC DNA]</scope>
    <source>
        <strain evidence="1 2">KH1503</strain>
    </source>
</reference>
<dbReference type="OrthoDB" id="9759295at2"/>
<comment type="caution">
    <text evidence="1">The sequence shown here is derived from an EMBL/GenBank/DDBJ whole genome shotgun (WGS) entry which is preliminary data.</text>
</comment>
<gene>
    <name evidence="1" type="ORF">PL75_01750</name>
</gene>